<dbReference type="InterPro" id="IPR002937">
    <property type="entry name" value="Amino_oxidase"/>
</dbReference>
<name>A0A679JUD0_9HYPH</name>
<protein>
    <recommendedName>
        <fullName evidence="4">Tryptophan 2-monooxygenase</fullName>
        <ecNumber evidence="3">1.13.12.3</ecNumber>
    </recommendedName>
</protein>
<evidence type="ECO:0000256" key="5">
    <source>
        <dbReference type="ARBA" id="ARBA00023070"/>
    </source>
</evidence>
<keyword evidence="8" id="KW-0560">Oxidoreductase</keyword>
<dbReference type="SUPFAM" id="SSF51905">
    <property type="entry name" value="FAD/NAD(P)-binding domain"/>
    <property type="match status" value="1"/>
</dbReference>
<feature type="domain" description="Amine oxidase" evidence="7">
    <location>
        <begin position="37"/>
        <end position="84"/>
    </location>
</feature>
<dbReference type="InterPro" id="IPR036188">
    <property type="entry name" value="FAD/NAD-bd_sf"/>
</dbReference>
<evidence type="ECO:0000256" key="3">
    <source>
        <dbReference type="ARBA" id="ARBA00012535"/>
    </source>
</evidence>
<proteinExistence type="inferred from homology"/>
<evidence type="ECO:0000256" key="1">
    <source>
        <dbReference type="ARBA" id="ARBA00004814"/>
    </source>
</evidence>
<accession>A0A679JUD0</accession>
<evidence type="ECO:0000256" key="6">
    <source>
        <dbReference type="ARBA" id="ARBA00047321"/>
    </source>
</evidence>
<keyword evidence="5" id="KW-0073">Auxin biosynthesis</keyword>
<evidence type="ECO:0000259" key="7">
    <source>
        <dbReference type="Pfam" id="PF01593"/>
    </source>
</evidence>
<sequence length="435" mass="46379">MIPTPRPAHAHFRPSIAPRLAPLHDHADVIVVGAGAAGIAAARTLTERGVSVAVLEARDRVGGRLITTMLRGHPVDLGGHWLHAGPINPLVRLGEIRGEPLRIAAQEGHLFVSGRKGRPAEAAAHARAFSVADRALTTQAGFGGPDRPASSALPPGLGPWAERIALVHGLVSGRPLTDVSLHDFPSMEYGDNRFIAGGFGGYLARLAQGLPIALNSPVVRIDWSGTGVTVETADGSVRRAKAVIVTIPMMVLRAAPLFTPSLPPETRAAIDGFSSGIYEHAVLHWPSAPFLGRDRLAALVGGRHKPPGLLTRVDGTPFHFFELDTPMIRALDARDRHPDTTRRLVRAVLAEHLGHRALHDLAIPAISEWRHDPWSLGSWAVVPPGHAPARGQLQAPLADKIWFAGEALSRLQWGTAGGAYQEGMRAGTEVATQIF</sequence>
<dbReference type="Gene3D" id="3.50.50.60">
    <property type="entry name" value="FAD/NAD(P)-binding domain"/>
    <property type="match status" value="1"/>
</dbReference>
<dbReference type="Pfam" id="PF01593">
    <property type="entry name" value="Amino_oxidase"/>
    <property type="match status" value="2"/>
</dbReference>
<dbReference type="GO" id="GO:0009851">
    <property type="term" value="P:auxin biosynthetic process"/>
    <property type="evidence" value="ECO:0007669"/>
    <property type="project" value="UniProtKB-KW"/>
</dbReference>
<comment type="similarity">
    <text evidence="2">Belongs to the tryptophan 2-monooxygenase family.</text>
</comment>
<comment type="pathway">
    <text evidence="1">Plant hormone metabolism; auxin biosynthesis.</text>
</comment>
<dbReference type="EMBL" id="LR743511">
    <property type="protein sequence ID" value="CAA2144102.1"/>
    <property type="molecule type" value="Genomic_DNA"/>
</dbReference>
<gene>
    <name evidence="8" type="primary">pao</name>
    <name evidence="8" type="ORF">MBLL_03220</name>
</gene>
<dbReference type="EC" id="1.13.12.3" evidence="3"/>
<dbReference type="AlphaFoldDB" id="A0A679JUD0"/>
<dbReference type="PANTHER" id="PTHR10742:SF410">
    <property type="entry name" value="LYSINE-SPECIFIC HISTONE DEMETHYLASE 2"/>
    <property type="match status" value="1"/>
</dbReference>
<evidence type="ECO:0000256" key="2">
    <source>
        <dbReference type="ARBA" id="ARBA00005833"/>
    </source>
</evidence>
<feature type="domain" description="Amine oxidase" evidence="7">
    <location>
        <begin position="180"/>
        <end position="430"/>
    </location>
</feature>
<dbReference type="GO" id="GO:0050361">
    <property type="term" value="F:tryptophan 2-monooxygenase activity"/>
    <property type="evidence" value="ECO:0007669"/>
    <property type="project" value="UniProtKB-EC"/>
</dbReference>
<dbReference type="RefSeq" id="WP_339162333.1">
    <property type="nucleotide sequence ID" value="NZ_LR743511.1"/>
</dbReference>
<dbReference type="InterPro" id="IPR050281">
    <property type="entry name" value="Flavin_monoamine_oxidase"/>
</dbReference>
<evidence type="ECO:0000256" key="4">
    <source>
        <dbReference type="ARBA" id="ARBA00017871"/>
    </source>
</evidence>
<organism evidence="8">
    <name type="scientific">Methylobacterium bullatum</name>
    <dbReference type="NCBI Taxonomy" id="570505"/>
    <lineage>
        <taxon>Bacteria</taxon>
        <taxon>Pseudomonadati</taxon>
        <taxon>Pseudomonadota</taxon>
        <taxon>Alphaproteobacteria</taxon>
        <taxon>Hyphomicrobiales</taxon>
        <taxon>Methylobacteriaceae</taxon>
        <taxon>Methylobacterium</taxon>
    </lineage>
</organism>
<dbReference type="PANTHER" id="PTHR10742">
    <property type="entry name" value="FLAVIN MONOAMINE OXIDASE"/>
    <property type="match status" value="1"/>
</dbReference>
<evidence type="ECO:0000313" key="8">
    <source>
        <dbReference type="EMBL" id="CAA2144102.1"/>
    </source>
</evidence>
<comment type="catalytic activity">
    <reaction evidence="6">
        <text>L-tryptophan + O2 = indole-3-acetamide + CO2 + H2O</text>
        <dbReference type="Rhea" id="RHEA:16165"/>
        <dbReference type="ChEBI" id="CHEBI:15377"/>
        <dbReference type="ChEBI" id="CHEBI:15379"/>
        <dbReference type="ChEBI" id="CHEBI:16031"/>
        <dbReference type="ChEBI" id="CHEBI:16526"/>
        <dbReference type="ChEBI" id="CHEBI:57912"/>
        <dbReference type="EC" id="1.13.12.3"/>
    </reaction>
</comment>
<reference evidence="8" key="1">
    <citation type="submission" date="2019-12" db="EMBL/GenBank/DDBJ databases">
        <authorList>
            <person name="Cremers G."/>
        </authorList>
    </citation>
    <scope>NUCLEOTIDE SEQUENCE</scope>
    <source>
        <strain evidence="8">Mbul2</strain>
    </source>
</reference>